<evidence type="ECO:0000313" key="2">
    <source>
        <dbReference type="EMBL" id="KPU81751.1"/>
    </source>
</evidence>
<keyword evidence="1" id="KW-1133">Transmembrane helix</keyword>
<proteinExistence type="predicted"/>
<dbReference type="InterPro" id="IPR009882">
    <property type="entry name" value="Gypsy"/>
</dbReference>
<dbReference type="InParanoid" id="A0A0P8Y320"/>
<feature type="non-terminal residue" evidence="2">
    <location>
        <position position="1"/>
    </location>
</feature>
<keyword evidence="1" id="KW-0472">Membrane</keyword>
<dbReference type="Proteomes" id="UP000007801">
    <property type="component" value="Unassembled WGS sequence"/>
</dbReference>
<dbReference type="Pfam" id="PF07253">
    <property type="entry name" value="Gypsy"/>
    <property type="match status" value="1"/>
</dbReference>
<organism evidence="2 3">
    <name type="scientific">Drosophila ananassae</name>
    <name type="common">Fruit fly</name>
    <dbReference type="NCBI Taxonomy" id="7217"/>
    <lineage>
        <taxon>Eukaryota</taxon>
        <taxon>Metazoa</taxon>
        <taxon>Ecdysozoa</taxon>
        <taxon>Arthropoda</taxon>
        <taxon>Hexapoda</taxon>
        <taxon>Insecta</taxon>
        <taxon>Pterygota</taxon>
        <taxon>Neoptera</taxon>
        <taxon>Endopterygota</taxon>
        <taxon>Diptera</taxon>
        <taxon>Brachycera</taxon>
        <taxon>Muscomorpha</taxon>
        <taxon>Ephydroidea</taxon>
        <taxon>Drosophilidae</taxon>
        <taxon>Drosophila</taxon>
        <taxon>Sophophora</taxon>
    </lineage>
</organism>
<name>A0A0P8Y320_DROAN</name>
<gene>
    <name evidence="2" type="primary">Dana\GF27280</name>
    <name evidence="2" type="ORF">GF27280</name>
</gene>
<evidence type="ECO:0008006" key="4">
    <source>
        <dbReference type="Google" id="ProtNLM"/>
    </source>
</evidence>
<sequence>RVTDYTHARYIPITDGTALVWEHRNYFRHSSNLTEFSIMIDETAKLSALFPQSHMRKLLDVDTDHIRNILSVLKVHHRIARSLDFLGTALKVVAGTPDAADLEMLNMSESRLIESNNRQVVINTETQKQINKLTDAVNEIIKAKKNNLVDTPHLYEVLLARNRMLITEIQNLMLTVTLAKSNIINPAIFNHEDLKSVLVDHPTEVPVISLIEASNIKVLQSDNIIHVLIAYPKIKFNCKKVTVFPVSHQHTVLQLRDNVVAECNQGVLAITDCVSTMYGAFCKLATQDTCARGLHAGVTAHCETQASHLSPITLVDDGIMIVNECPAVVSTDDGPNIETNGTHLIIFERLAFINGTKYLNLRESIRKTAGVAASPLLNIIGHNHALSMPMLQRMNSQNLETIQTLKNEIKSAGSTDIWIAVGVGVSFLISTFILLHLVWRRRRDAWEMQQVAETFKTTEDGLTPKGGVVKTSEGGHLGPAALPPIRANRYYSSSTLLVPPHHRRIWSSLTIEKRSTR</sequence>
<dbReference type="EMBL" id="CH902637">
    <property type="protein sequence ID" value="KPU81751.1"/>
    <property type="molecule type" value="Genomic_DNA"/>
</dbReference>
<keyword evidence="1" id="KW-0812">Transmembrane</keyword>
<keyword evidence="3" id="KW-1185">Reference proteome</keyword>
<dbReference type="AlphaFoldDB" id="A0A0P8Y320"/>
<feature type="transmembrane region" description="Helical" evidence="1">
    <location>
        <begin position="417"/>
        <end position="439"/>
    </location>
</feature>
<protein>
    <recommendedName>
        <fullName evidence="4">Envelope protein</fullName>
    </recommendedName>
</protein>
<evidence type="ECO:0000256" key="1">
    <source>
        <dbReference type="SAM" id="Phobius"/>
    </source>
</evidence>
<evidence type="ECO:0000313" key="3">
    <source>
        <dbReference type="Proteomes" id="UP000007801"/>
    </source>
</evidence>
<accession>A0A0P8Y320</accession>
<reference evidence="2 3" key="1">
    <citation type="journal article" date="2007" name="Nature">
        <title>Evolution of genes and genomes on the Drosophila phylogeny.</title>
        <authorList>
            <consortium name="Drosophila 12 Genomes Consortium"/>
            <person name="Clark A.G."/>
            <person name="Eisen M.B."/>
            <person name="Smith D.R."/>
            <person name="Bergman C.M."/>
            <person name="Oliver B."/>
            <person name="Markow T.A."/>
            <person name="Kaufman T.C."/>
            <person name="Kellis M."/>
            <person name="Gelbart W."/>
            <person name="Iyer V.N."/>
            <person name="Pollard D.A."/>
            <person name="Sackton T.B."/>
            <person name="Larracuente A.M."/>
            <person name="Singh N.D."/>
            <person name="Abad J.P."/>
            <person name="Abt D.N."/>
            <person name="Adryan B."/>
            <person name="Aguade M."/>
            <person name="Akashi H."/>
            <person name="Anderson W.W."/>
            <person name="Aquadro C.F."/>
            <person name="Ardell D.H."/>
            <person name="Arguello R."/>
            <person name="Artieri C.G."/>
            <person name="Barbash D.A."/>
            <person name="Barker D."/>
            <person name="Barsanti P."/>
            <person name="Batterham P."/>
            <person name="Batzoglou S."/>
            <person name="Begun D."/>
            <person name="Bhutkar A."/>
            <person name="Blanco E."/>
            <person name="Bosak S.A."/>
            <person name="Bradley R.K."/>
            <person name="Brand A.D."/>
            <person name="Brent M.R."/>
            <person name="Brooks A.N."/>
            <person name="Brown R.H."/>
            <person name="Butlin R.K."/>
            <person name="Caggese C."/>
            <person name="Calvi B.R."/>
            <person name="Bernardo de Carvalho A."/>
            <person name="Caspi A."/>
            <person name="Castrezana S."/>
            <person name="Celniker S.E."/>
            <person name="Chang J.L."/>
            <person name="Chapple C."/>
            <person name="Chatterji S."/>
            <person name="Chinwalla A."/>
            <person name="Civetta A."/>
            <person name="Clifton S.W."/>
            <person name="Comeron J.M."/>
            <person name="Costello J.C."/>
            <person name="Coyne J.A."/>
            <person name="Daub J."/>
            <person name="David R.G."/>
            <person name="Delcher A.L."/>
            <person name="Delehaunty K."/>
            <person name="Do C.B."/>
            <person name="Ebling H."/>
            <person name="Edwards K."/>
            <person name="Eickbush T."/>
            <person name="Evans J.D."/>
            <person name="Filipski A."/>
            <person name="Findeiss S."/>
            <person name="Freyhult E."/>
            <person name="Fulton L."/>
            <person name="Fulton R."/>
            <person name="Garcia A.C."/>
            <person name="Gardiner A."/>
            <person name="Garfield D.A."/>
            <person name="Garvin B.E."/>
            <person name="Gibson G."/>
            <person name="Gilbert D."/>
            <person name="Gnerre S."/>
            <person name="Godfrey J."/>
            <person name="Good R."/>
            <person name="Gotea V."/>
            <person name="Gravely B."/>
            <person name="Greenberg A.J."/>
            <person name="Griffiths-Jones S."/>
            <person name="Gross S."/>
            <person name="Guigo R."/>
            <person name="Gustafson E.A."/>
            <person name="Haerty W."/>
            <person name="Hahn M.W."/>
            <person name="Halligan D.L."/>
            <person name="Halpern A.L."/>
            <person name="Halter G.M."/>
            <person name="Han M.V."/>
            <person name="Heger A."/>
            <person name="Hillier L."/>
            <person name="Hinrichs A.S."/>
            <person name="Holmes I."/>
            <person name="Hoskins R.A."/>
            <person name="Hubisz M.J."/>
            <person name="Hultmark D."/>
            <person name="Huntley M.A."/>
            <person name="Jaffe D.B."/>
            <person name="Jagadeeshan S."/>
            <person name="Jeck W.R."/>
            <person name="Johnson J."/>
            <person name="Jones C.D."/>
            <person name="Jordan W.C."/>
            <person name="Karpen G.H."/>
            <person name="Kataoka E."/>
            <person name="Keightley P.D."/>
            <person name="Kheradpour P."/>
            <person name="Kirkness E.F."/>
            <person name="Koerich L.B."/>
            <person name="Kristiansen K."/>
            <person name="Kudrna D."/>
            <person name="Kulathinal R.J."/>
            <person name="Kumar S."/>
            <person name="Kwok R."/>
            <person name="Lander E."/>
            <person name="Langley C.H."/>
            <person name="Lapoint R."/>
            <person name="Lazzaro B.P."/>
            <person name="Lee S.J."/>
            <person name="Levesque L."/>
            <person name="Li R."/>
            <person name="Lin C.F."/>
            <person name="Lin M.F."/>
            <person name="Lindblad-Toh K."/>
            <person name="Llopart A."/>
            <person name="Long M."/>
            <person name="Low L."/>
            <person name="Lozovsky E."/>
            <person name="Lu J."/>
            <person name="Luo M."/>
            <person name="Machado C.A."/>
            <person name="Makalowski W."/>
            <person name="Marzo M."/>
            <person name="Matsuda M."/>
            <person name="Matzkin L."/>
            <person name="McAllister B."/>
            <person name="McBride C.S."/>
            <person name="McKernan B."/>
            <person name="McKernan K."/>
            <person name="Mendez-Lago M."/>
            <person name="Minx P."/>
            <person name="Mollenhauer M.U."/>
            <person name="Montooth K."/>
            <person name="Mount S.M."/>
            <person name="Mu X."/>
            <person name="Myers E."/>
            <person name="Negre B."/>
            <person name="Newfeld S."/>
            <person name="Nielsen R."/>
            <person name="Noor M.A."/>
            <person name="O'Grady P."/>
            <person name="Pachter L."/>
            <person name="Papaceit M."/>
            <person name="Parisi M.J."/>
            <person name="Parisi M."/>
            <person name="Parts L."/>
            <person name="Pedersen J.S."/>
            <person name="Pesole G."/>
            <person name="Phillippy A.M."/>
            <person name="Ponting C.P."/>
            <person name="Pop M."/>
            <person name="Porcelli D."/>
            <person name="Powell J.R."/>
            <person name="Prohaska S."/>
            <person name="Pruitt K."/>
            <person name="Puig M."/>
            <person name="Quesneville H."/>
            <person name="Ram K.R."/>
            <person name="Rand D."/>
            <person name="Rasmussen M.D."/>
            <person name="Reed L.K."/>
            <person name="Reenan R."/>
            <person name="Reily A."/>
            <person name="Remington K.A."/>
            <person name="Rieger T.T."/>
            <person name="Ritchie M.G."/>
            <person name="Robin C."/>
            <person name="Rogers Y.H."/>
            <person name="Rohde C."/>
            <person name="Rozas J."/>
            <person name="Rubenfield M.J."/>
            <person name="Ruiz A."/>
            <person name="Russo S."/>
            <person name="Salzberg S.L."/>
            <person name="Sanchez-Gracia A."/>
            <person name="Saranga D.J."/>
            <person name="Sato H."/>
            <person name="Schaeffer S.W."/>
            <person name="Schatz M.C."/>
            <person name="Schlenke T."/>
            <person name="Schwartz R."/>
            <person name="Segarra C."/>
            <person name="Singh R.S."/>
            <person name="Sirot L."/>
            <person name="Sirota M."/>
            <person name="Sisneros N.B."/>
            <person name="Smith C.D."/>
            <person name="Smith T.F."/>
            <person name="Spieth J."/>
            <person name="Stage D.E."/>
            <person name="Stark A."/>
            <person name="Stephan W."/>
            <person name="Strausberg R.L."/>
            <person name="Strempel S."/>
            <person name="Sturgill D."/>
            <person name="Sutton G."/>
            <person name="Sutton G.G."/>
            <person name="Tao W."/>
            <person name="Teichmann S."/>
            <person name="Tobari Y.N."/>
            <person name="Tomimura Y."/>
            <person name="Tsolas J.M."/>
            <person name="Valente V.L."/>
            <person name="Venter E."/>
            <person name="Venter J.C."/>
            <person name="Vicario S."/>
            <person name="Vieira F.G."/>
            <person name="Vilella A.J."/>
            <person name="Villasante A."/>
            <person name="Walenz B."/>
            <person name="Wang J."/>
            <person name="Wasserman M."/>
            <person name="Watts T."/>
            <person name="Wilson D."/>
            <person name="Wilson R.K."/>
            <person name="Wing R.A."/>
            <person name="Wolfner M.F."/>
            <person name="Wong A."/>
            <person name="Wong G.K."/>
            <person name="Wu C.I."/>
            <person name="Wu G."/>
            <person name="Yamamoto D."/>
            <person name="Yang H.P."/>
            <person name="Yang S.P."/>
            <person name="Yorke J.A."/>
            <person name="Yoshida K."/>
            <person name="Zdobnov E."/>
            <person name="Zhang P."/>
            <person name="Zhang Y."/>
            <person name="Zimin A.V."/>
            <person name="Baldwin J."/>
            <person name="Abdouelleil A."/>
            <person name="Abdulkadir J."/>
            <person name="Abebe A."/>
            <person name="Abera B."/>
            <person name="Abreu J."/>
            <person name="Acer S.C."/>
            <person name="Aftuck L."/>
            <person name="Alexander A."/>
            <person name="An P."/>
            <person name="Anderson E."/>
            <person name="Anderson S."/>
            <person name="Arachi H."/>
            <person name="Azer M."/>
            <person name="Bachantsang P."/>
            <person name="Barry A."/>
            <person name="Bayul T."/>
            <person name="Berlin A."/>
            <person name="Bessette D."/>
            <person name="Bloom T."/>
            <person name="Blye J."/>
            <person name="Boguslavskiy L."/>
            <person name="Bonnet C."/>
            <person name="Boukhgalter B."/>
            <person name="Bourzgui I."/>
            <person name="Brown A."/>
            <person name="Cahill P."/>
            <person name="Channer S."/>
            <person name="Cheshatsang Y."/>
            <person name="Chuda L."/>
            <person name="Citroen M."/>
            <person name="Collymore A."/>
            <person name="Cooke P."/>
            <person name="Costello M."/>
            <person name="D'Aco K."/>
            <person name="Daza R."/>
            <person name="De Haan G."/>
            <person name="DeGray S."/>
            <person name="DeMaso C."/>
            <person name="Dhargay N."/>
            <person name="Dooley K."/>
            <person name="Dooley E."/>
            <person name="Doricent M."/>
            <person name="Dorje P."/>
            <person name="Dorjee K."/>
            <person name="Dupes A."/>
            <person name="Elong R."/>
            <person name="Falk J."/>
            <person name="Farina A."/>
            <person name="Faro S."/>
            <person name="Ferguson D."/>
            <person name="Fisher S."/>
            <person name="Foley C.D."/>
            <person name="Franke A."/>
            <person name="Friedrich D."/>
            <person name="Gadbois L."/>
            <person name="Gearin G."/>
            <person name="Gearin C.R."/>
            <person name="Giannoukos G."/>
            <person name="Goode T."/>
            <person name="Graham J."/>
            <person name="Grandbois E."/>
            <person name="Grewal S."/>
            <person name="Gyaltsen K."/>
            <person name="Hafez N."/>
            <person name="Hagos B."/>
            <person name="Hall J."/>
            <person name="Henson C."/>
            <person name="Hollinger A."/>
            <person name="Honan T."/>
            <person name="Huard M.D."/>
            <person name="Hughes L."/>
            <person name="Hurhula B."/>
            <person name="Husby M.E."/>
            <person name="Kamat A."/>
            <person name="Kanga B."/>
            <person name="Kashin S."/>
            <person name="Khazanovich D."/>
            <person name="Kisner P."/>
            <person name="Lance K."/>
            <person name="Lara M."/>
            <person name="Lee W."/>
            <person name="Lennon N."/>
            <person name="Letendre F."/>
            <person name="LeVine R."/>
            <person name="Lipovsky A."/>
            <person name="Liu X."/>
            <person name="Liu J."/>
            <person name="Liu S."/>
            <person name="Lokyitsang T."/>
            <person name="Lokyitsang Y."/>
            <person name="Lubonja R."/>
            <person name="Lui A."/>
            <person name="MacDonald P."/>
            <person name="Magnisalis V."/>
            <person name="Maru K."/>
            <person name="Matthews C."/>
            <person name="McCusker W."/>
            <person name="McDonough S."/>
            <person name="Mehta T."/>
            <person name="Meldrim J."/>
            <person name="Meneus L."/>
            <person name="Mihai O."/>
            <person name="Mihalev A."/>
            <person name="Mihova T."/>
            <person name="Mittelman R."/>
            <person name="Mlenga V."/>
            <person name="Montmayeur A."/>
            <person name="Mulrain L."/>
            <person name="Navidi A."/>
            <person name="Naylor J."/>
            <person name="Negash T."/>
            <person name="Nguyen T."/>
            <person name="Nguyen N."/>
            <person name="Nicol R."/>
            <person name="Norbu C."/>
            <person name="Norbu N."/>
            <person name="Novod N."/>
            <person name="O'Neill B."/>
            <person name="Osman S."/>
            <person name="Markiewicz E."/>
            <person name="Oyono O.L."/>
            <person name="Patti C."/>
            <person name="Phunkhang P."/>
            <person name="Pierre F."/>
            <person name="Priest M."/>
            <person name="Raghuraman S."/>
            <person name="Rege F."/>
            <person name="Reyes R."/>
            <person name="Rise C."/>
            <person name="Rogov P."/>
            <person name="Ross K."/>
            <person name="Ryan E."/>
            <person name="Settipalli S."/>
            <person name="Shea T."/>
            <person name="Sherpa N."/>
            <person name="Shi L."/>
            <person name="Shih D."/>
            <person name="Sparrow T."/>
            <person name="Spaulding J."/>
            <person name="Stalker J."/>
            <person name="Stange-Thomann N."/>
            <person name="Stavropoulos S."/>
            <person name="Stone C."/>
            <person name="Strader C."/>
            <person name="Tesfaye S."/>
            <person name="Thomson T."/>
            <person name="Thoulutsang Y."/>
            <person name="Thoulutsang D."/>
            <person name="Topham K."/>
            <person name="Topping I."/>
            <person name="Tsamla T."/>
            <person name="Vassiliev H."/>
            <person name="Vo A."/>
            <person name="Wangchuk T."/>
            <person name="Wangdi T."/>
            <person name="Weiand M."/>
            <person name="Wilkinson J."/>
            <person name="Wilson A."/>
            <person name="Yadav S."/>
            <person name="Young G."/>
            <person name="Yu Q."/>
            <person name="Zembek L."/>
            <person name="Zhong D."/>
            <person name="Zimmer A."/>
            <person name="Zwirko Z."/>
            <person name="Jaffe D.B."/>
            <person name="Alvarez P."/>
            <person name="Brockman W."/>
            <person name="Butler J."/>
            <person name="Chin C."/>
            <person name="Gnerre S."/>
            <person name="Grabherr M."/>
            <person name="Kleber M."/>
            <person name="Mauceli E."/>
            <person name="MacCallum I."/>
        </authorList>
    </citation>
    <scope>NUCLEOTIDE SEQUENCE [LARGE SCALE GENOMIC DNA]</scope>
    <source>
        <strain evidence="3">Tucson 14024-0371.13</strain>
    </source>
</reference>
<dbReference type="OrthoDB" id="7866722at2759"/>